<dbReference type="EMBL" id="LAZR01047517">
    <property type="protein sequence ID" value="KKK94042.1"/>
    <property type="molecule type" value="Genomic_DNA"/>
</dbReference>
<organism evidence="1">
    <name type="scientific">marine sediment metagenome</name>
    <dbReference type="NCBI Taxonomy" id="412755"/>
    <lineage>
        <taxon>unclassified sequences</taxon>
        <taxon>metagenomes</taxon>
        <taxon>ecological metagenomes</taxon>
    </lineage>
</organism>
<sequence length="42" mass="4751">MPKLTKKKAKIILRHGEVRGHKLTKKQKGLFGAVAGGRKKRR</sequence>
<comment type="caution">
    <text evidence="1">The sequence shown here is derived from an EMBL/GenBank/DDBJ whole genome shotgun (WGS) entry which is preliminary data.</text>
</comment>
<reference evidence="1" key="1">
    <citation type="journal article" date="2015" name="Nature">
        <title>Complex archaea that bridge the gap between prokaryotes and eukaryotes.</title>
        <authorList>
            <person name="Spang A."/>
            <person name="Saw J.H."/>
            <person name="Jorgensen S.L."/>
            <person name="Zaremba-Niedzwiedzka K."/>
            <person name="Martijn J."/>
            <person name="Lind A.E."/>
            <person name="van Eijk R."/>
            <person name="Schleper C."/>
            <person name="Guy L."/>
            <person name="Ettema T.J."/>
        </authorList>
    </citation>
    <scope>NUCLEOTIDE SEQUENCE</scope>
</reference>
<proteinExistence type="predicted"/>
<dbReference type="AlphaFoldDB" id="A0A0F8ZJS0"/>
<protein>
    <submittedName>
        <fullName evidence="1">Uncharacterized protein</fullName>
    </submittedName>
</protein>
<evidence type="ECO:0000313" key="1">
    <source>
        <dbReference type="EMBL" id="KKK94042.1"/>
    </source>
</evidence>
<name>A0A0F8ZJS0_9ZZZZ</name>
<accession>A0A0F8ZJS0</accession>
<gene>
    <name evidence="1" type="ORF">LCGC14_2686840</name>
</gene>